<evidence type="ECO:0000256" key="1">
    <source>
        <dbReference type="ARBA" id="ARBA00004236"/>
    </source>
</evidence>
<evidence type="ECO:0000256" key="2">
    <source>
        <dbReference type="ARBA" id="ARBA00022475"/>
    </source>
</evidence>
<evidence type="ECO:0000259" key="9">
    <source>
        <dbReference type="PROSITE" id="PS50111"/>
    </source>
</evidence>
<evidence type="ECO:0000313" key="12">
    <source>
        <dbReference type="Proteomes" id="UP000255295"/>
    </source>
</evidence>
<dbReference type="Gene3D" id="1.10.287.950">
    <property type="entry name" value="Methyl-accepting chemotaxis protein"/>
    <property type="match status" value="1"/>
</dbReference>
<dbReference type="GeneID" id="48276777"/>
<evidence type="ECO:0000259" key="10">
    <source>
        <dbReference type="PROSITE" id="PS50885"/>
    </source>
</evidence>
<dbReference type="InterPro" id="IPR003660">
    <property type="entry name" value="HAMP_dom"/>
</dbReference>
<dbReference type="SMART" id="SM00283">
    <property type="entry name" value="MA"/>
    <property type="match status" value="1"/>
</dbReference>
<comment type="similarity">
    <text evidence="5">Belongs to the methyl-accepting chemotaxis (MCP) protein family.</text>
</comment>
<keyword evidence="3 8" id="KW-0472">Membrane</keyword>
<feature type="domain" description="HAMP" evidence="10">
    <location>
        <begin position="256"/>
        <end position="310"/>
    </location>
</feature>
<comment type="subcellular location">
    <subcellularLocation>
        <location evidence="1">Cell membrane</location>
    </subcellularLocation>
</comment>
<name>A0AAJ4ZVP4_LYSSH</name>
<evidence type="ECO:0000256" key="7">
    <source>
        <dbReference type="SAM" id="Coils"/>
    </source>
</evidence>
<organism evidence="11 12">
    <name type="scientific">Lysinibacillus sphaericus</name>
    <name type="common">Bacillus sphaericus</name>
    <dbReference type="NCBI Taxonomy" id="1421"/>
    <lineage>
        <taxon>Bacteria</taxon>
        <taxon>Bacillati</taxon>
        <taxon>Bacillota</taxon>
        <taxon>Bacilli</taxon>
        <taxon>Bacillales</taxon>
        <taxon>Bacillaceae</taxon>
        <taxon>Lysinibacillus</taxon>
    </lineage>
</organism>
<gene>
    <name evidence="11" type="primary">mcpB_7</name>
    <name evidence="11" type="ORF">NCTC10338_02474</name>
</gene>
<dbReference type="PANTHER" id="PTHR32089:SF112">
    <property type="entry name" value="LYSOZYME-LIKE PROTEIN-RELATED"/>
    <property type="match status" value="1"/>
</dbReference>
<evidence type="ECO:0000313" key="11">
    <source>
        <dbReference type="EMBL" id="SUV17375.1"/>
    </source>
</evidence>
<dbReference type="PANTHER" id="PTHR32089">
    <property type="entry name" value="METHYL-ACCEPTING CHEMOTAXIS PROTEIN MCPB"/>
    <property type="match status" value="1"/>
</dbReference>
<dbReference type="RefSeq" id="WP_370510645.1">
    <property type="nucleotide sequence ID" value="NZ_BJNS01000043.1"/>
</dbReference>
<feature type="coiled-coil region" evidence="7">
    <location>
        <begin position="358"/>
        <end position="395"/>
    </location>
</feature>
<accession>A0AAJ4ZVP4</accession>
<dbReference type="Gene3D" id="6.10.340.10">
    <property type="match status" value="1"/>
</dbReference>
<evidence type="ECO:0000256" key="8">
    <source>
        <dbReference type="SAM" id="Phobius"/>
    </source>
</evidence>
<dbReference type="GO" id="GO:0005886">
    <property type="term" value="C:plasma membrane"/>
    <property type="evidence" value="ECO:0007669"/>
    <property type="project" value="UniProtKB-SubCell"/>
</dbReference>
<keyword evidence="2" id="KW-1003">Cell membrane</keyword>
<keyword evidence="7" id="KW-0175">Coiled coil</keyword>
<dbReference type="Pfam" id="PF05227">
    <property type="entry name" value="CHASE3"/>
    <property type="match status" value="1"/>
</dbReference>
<protein>
    <submittedName>
        <fullName evidence="11">Methyl-accepting chemotaxis sensory transducer</fullName>
    </submittedName>
</protein>
<dbReference type="GO" id="GO:0007165">
    <property type="term" value="P:signal transduction"/>
    <property type="evidence" value="ECO:0007669"/>
    <property type="project" value="UniProtKB-KW"/>
</dbReference>
<evidence type="ECO:0000256" key="4">
    <source>
        <dbReference type="ARBA" id="ARBA00023224"/>
    </source>
</evidence>
<dbReference type="PROSITE" id="PS50885">
    <property type="entry name" value="HAMP"/>
    <property type="match status" value="1"/>
</dbReference>
<feature type="domain" description="Methyl-accepting transducer" evidence="9">
    <location>
        <begin position="329"/>
        <end position="600"/>
    </location>
</feature>
<evidence type="ECO:0000256" key="5">
    <source>
        <dbReference type="ARBA" id="ARBA00029447"/>
    </source>
</evidence>
<dbReference type="SUPFAM" id="SSF58104">
    <property type="entry name" value="Methyl-accepting chemotaxis protein (MCP) signaling domain"/>
    <property type="match status" value="1"/>
</dbReference>
<sequence length="615" mass="67938">MAMKNKSQASKPMRNRPSLLDSNFFRKKKVIDSKASRHNLPPTTEKRQRFYHLIRGKVLIIFTLLIFINATMGILSYINITNLQQQMEDFTEKNVQEQLTVNQLAYEIARLTNLEQAYLITGNGSYSTSYKMKIDSINKKIAALQEKFADREVELGHIQAISQYYKNYLEYSKKVMTMRDDLGLEQARKLMIEGTGETMKLHIDNNIDAINIVMDESNKTKLNKLNKQVTVSNTYFFIFSIISLIAIIIFGYMLFNSLKNNTRAINHSILDIAQAGGDLTRRVRVRNHDEFSTIANSTNTLILSISNLIKRVSELADHVSNSSRELMTLADENARTIQNIADASADIASDSENTINSMNSAQQKMSDLDHSMHQLNEQANAVQRASIAMQQAADEGSRSVLQSTLVMQSIEETIASTSTTVEALGRKSADITSIISTITAISEQTNLLALNAAIEAARAGEHGRGFAVVADEVRKLAEQSQTAAKEVTVIVNSIQEEVASIITQNQEGVTTVIRGVEVTNETNQSLSNILTQTKETTAIITTMVDKIAHTLDYSNAVASDFVHINAYAEQTASNTVMSAAAATQGSASMQEINAAATELAHQADSLRSVVGTFKI</sequence>
<keyword evidence="8" id="KW-0812">Transmembrane</keyword>
<dbReference type="Proteomes" id="UP000255295">
    <property type="component" value="Unassembled WGS sequence"/>
</dbReference>
<feature type="transmembrane region" description="Helical" evidence="8">
    <location>
        <begin position="235"/>
        <end position="255"/>
    </location>
</feature>
<dbReference type="Pfam" id="PF00015">
    <property type="entry name" value="MCPsignal"/>
    <property type="match status" value="1"/>
</dbReference>
<comment type="caution">
    <text evidence="11">The sequence shown here is derived from an EMBL/GenBank/DDBJ whole genome shotgun (WGS) entry which is preliminary data.</text>
</comment>
<reference evidence="11 12" key="1">
    <citation type="submission" date="2018-06" db="EMBL/GenBank/DDBJ databases">
        <authorList>
            <consortium name="Pathogen Informatics"/>
            <person name="Doyle S."/>
        </authorList>
    </citation>
    <scope>NUCLEOTIDE SEQUENCE [LARGE SCALE GENOMIC DNA]</scope>
    <source>
        <strain evidence="11 12">NCTC10338</strain>
    </source>
</reference>
<proteinExistence type="inferred from homology"/>
<keyword evidence="8" id="KW-1133">Transmembrane helix</keyword>
<feature type="transmembrane region" description="Helical" evidence="8">
    <location>
        <begin position="58"/>
        <end position="78"/>
    </location>
</feature>
<dbReference type="PROSITE" id="PS50111">
    <property type="entry name" value="CHEMOTAXIS_TRANSDUC_2"/>
    <property type="match status" value="1"/>
</dbReference>
<dbReference type="InterPro" id="IPR007891">
    <property type="entry name" value="CHASE3"/>
</dbReference>
<dbReference type="EMBL" id="UFSZ01000001">
    <property type="protein sequence ID" value="SUV17375.1"/>
    <property type="molecule type" value="Genomic_DNA"/>
</dbReference>
<dbReference type="InterPro" id="IPR004089">
    <property type="entry name" value="MCPsignal_dom"/>
</dbReference>
<dbReference type="AlphaFoldDB" id="A0AAJ4ZVP4"/>
<evidence type="ECO:0000256" key="6">
    <source>
        <dbReference type="PROSITE-ProRule" id="PRU00284"/>
    </source>
</evidence>
<evidence type="ECO:0000256" key="3">
    <source>
        <dbReference type="ARBA" id="ARBA00023136"/>
    </source>
</evidence>
<keyword evidence="4 6" id="KW-0807">Transducer</keyword>